<evidence type="ECO:0000256" key="5">
    <source>
        <dbReference type="ARBA" id="ARBA00022989"/>
    </source>
</evidence>
<proteinExistence type="inferred from homology"/>
<feature type="transmembrane region" description="Helical" evidence="7">
    <location>
        <begin position="99"/>
        <end position="119"/>
    </location>
</feature>
<sequence>MGDAEKIMGTSVCRTAKIATFEANFLAMTEFNFMEMLSAFIVLFAVIDILGSIPIVLDIRNKGGQINGFQAASISFVILIVFLFVGEALLGLFGVDLSSFAIAGSFILMIMAIEMILGVQLFKHDSPAGASIVPIAFPLVAGAGSFTTLLALRAEFALSTIITALFLNIVIVFFVLHYTNRIEKIIGGGGVYVMKKFFGIILMAMAIRLFMSNFATLLSDFLSKL</sequence>
<organism evidence="8 9">
    <name type="scientific">Geofilum rubicundum JCM 15548</name>
    <dbReference type="NCBI Taxonomy" id="1236989"/>
    <lineage>
        <taxon>Bacteria</taxon>
        <taxon>Pseudomonadati</taxon>
        <taxon>Bacteroidota</taxon>
        <taxon>Bacteroidia</taxon>
        <taxon>Marinilabiliales</taxon>
        <taxon>Marinilabiliaceae</taxon>
        <taxon>Geofilum</taxon>
    </lineage>
</organism>
<keyword evidence="3" id="KW-1003">Cell membrane</keyword>
<dbReference type="PANTHER" id="PTHR33508:SF1">
    <property type="entry name" value="UPF0056 MEMBRANE PROTEIN YHCE"/>
    <property type="match status" value="1"/>
</dbReference>
<keyword evidence="9" id="KW-1185">Reference proteome</keyword>
<name>A0A0E9M0C9_9BACT</name>
<keyword evidence="5 7" id="KW-1133">Transmembrane helix</keyword>
<accession>A0A0E9M0C9</accession>
<dbReference type="GO" id="GO:0005886">
    <property type="term" value="C:plasma membrane"/>
    <property type="evidence" value="ECO:0007669"/>
    <property type="project" value="UniProtKB-SubCell"/>
</dbReference>
<comment type="subcellular location">
    <subcellularLocation>
        <location evidence="1 7">Cell membrane</location>
        <topology evidence="1 7">Multi-pass membrane protein</topology>
    </subcellularLocation>
</comment>
<feature type="transmembrane region" description="Helical" evidence="7">
    <location>
        <begin position="36"/>
        <end position="57"/>
    </location>
</feature>
<comment type="caution">
    <text evidence="7">Lacks conserved residue(s) required for the propagation of feature annotation.</text>
</comment>
<dbReference type="STRING" id="1236989.JCM15548_12871"/>
<protein>
    <recommendedName>
        <fullName evidence="7">UPF0056 membrane protein</fullName>
    </recommendedName>
</protein>
<evidence type="ECO:0000313" key="8">
    <source>
        <dbReference type="EMBL" id="GAO30585.1"/>
    </source>
</evidence>
<dbReference type="PANTHER" id="PTHR33508">
    <property type="entry name" value="UPF0056 MEMBRANE PROTEIN YHCE"/>
    <property type="match status" value="1"/>
</dbReference>
<evidence type="ECO:0000256" key="2">
    <source>
        <dbReference type="ARBA" id="ARBA00009784"/>
    </source>
</evidence>
<evidence type="ECO:0000256" key="4">
    <source>
        <dbReference type="ARBA" id="ARBA00022692"/>
    </source>
</evidence>
<reference evidence="8 9" key="1">
    <citation type="journal article" date="2015" name="Microbes Environ.">
        <title>Distribution and evolution of nitrogen fixation genes in the phylum bacteroidetes.</title>
        <authorList>
            <person name="Inoue J."/>
            <person name="Oshima K."/>
            <person name="Suda W."/>
            <person name="Sakamoto M."/>
            <person name="Iino T."/>
            <person name="Noda S."/>
            <person name="Hongoh Y."/>
            <person name="Hattori M."/>
            <person name="Ohkuma M."/>
        </authorList>
    </citation>
    <scope>NUCLEOTIDE SEQUENCE [LARGE SCALE GENOMIC DNA]</scope>
    <source>
        <strain evidence="8">JCM 15548</strain>
    </source>
</reference>
<comment type="similarity">
    <text evidence="2 7">Belongs to the UPF0056 (MarC) family.</text>
</comment>
<dbReference type="Pfam" id="PF01914">
    <property type="entry name" value="MarC"/>
    <property type="match status" value="1"/>
</dbReference>
<dbReference type="EMBL" id="BAZW01000026">
    <property type="protein sequence ID" value="GAO30585.1"/>
    <property type="molecule type" value="Genomic_DNA"/>
</dbReference>
<keyword evidence="4 7" id="KW-0812">Transmembrane</keyword>
<keyword evidence="6 7" id="KW-0472">Membrane</keyword>
<evidence type="ECO:0000256" key="3">
    <source>
        <dbReference type="ARBA" id="ARBA00022475"/>
    </source>
</evidence>
<feature type="transmembrane region" description="Helical" evidence="7">
    <location>
        <begin position="69"/>
        <end position="93"/>
    </location>
</feature>
<gene>
    <name evidence="8" type="ORF">JCM15548_12871</name>
</gene>
<evidence type="ECO:0000256" key="6">
    <source>
        <dbReference type="ARBA" id="ARBA00023136"/>
    </source>
</evidence>
<feature type="transmembrane region" description="Helical" evidence="7">
    <location>
        <begin position="156"/>
        <end position="176"/>
    </location>
</feature>
<evidence type="ECO:0000256" key="7">
    <source>
        <dbReference type="RuleBase" id="RU362048"/>
    </source>
</evidence>
<comment type="caution">
    <text evidence="8">The sequence shown here is derived from an EMBL/GenBank/DDBJ whole genome shotgun (WGS) entry which is preliminary data.</text>
</comment>
<dbReference type="Proteomes" id="UP000032900">
    <property type="component" value="Unassembled WGS sequence"/>
</dbReference>
<evidence type="ECO:0000256" key="1">
    <source>
        <dbReference type="ARBA" id="ARBA00004651"/>
    </source>
</evidence>
<dbReference type="InterPro" id="IPR002771">
    <property type="entry name" value="Multi_antbiot-R_MarC"/>
</dbReference>
<dbReference type="AlphaFoldDB" id="A0A0E9M0C9"/>
<feature type="transmembrane region" description="Helical" evidence="7">
    <location>
        <begin position="131"/>
        <end position="150"/>
    </location>
</feature>
<evidence type="ECO:0000313" key="9">
    <source>
        <dbReference type="Proteomes" id="UP000032900"/>
    </source>
</evidence>